<dbReference type="STRING" id="262209.AWH69_03675"/>
<protein>
    <recommendedName>
        <fullName evidence="7">Carbohydrate kinase PfkB domain-containing protein</fullName>
    </recommendedName>
</protein>
<dbReference type="Gene3D" id="3.40.1190.20">
    <property type="match status" value="1"/>
</dbReference>
<dbReference type="EMBL" id="LQZG01000001">
    <property type="protein sequence ID" value="OAB88879.1"/>
    <property type="molecule type" value="Genomic_DNA"/>
</dbReference>
<evidence type="ECO:0000256" key="4">
    <source>
        <dbReference type="ARBA" id="ARBA00022777"/>
    </source>
</evidence>
<dbReference type="PANTHER" id="PTHR46566:SF5">
    <property type="entry name" value="1-PHOSPHOFRUCTOKINASE"/>
    <property type="match status" value="1"/>
</dbReference>
<evidence type="ECO:0000313" key="9">
    <source>
        <dbReference type="Proteomes" id="UP000076976"/>
    </source>
</evidence>
<evidence type="ECO:0000256" key="1">
    <source>
        <dbReference type="ARBA" id="ARBA00010688"/>
    </source>
</evidence>
<organism evidence="8 9">
    <name type="scientific">Janibacter melonis</name>
    <dbReference type="NCBI Taxonomy" id="262209"/>
    <lineage>
        <taxon>Bacteria</taxon>
        <taxon>Bacillati</taxon>
        <taxon>Actinomycetota</taxon>
        <taxon>Actinomycetes</taxon>
        <taxon>Micrococcales</taxon>
        <taxon>Intrasporangiaceae</taxon>
        <taxon>Janibacter</taxon>
    </lineage>
</organism>
<dbReference type="InterPro" id="IPR011611">
    <property type="entry name" value="PfkB_dom"/>
</dbReference>
<proteinExistence type="inferred from homology"/>
<comment type="caution">
    <text evidence="8">The sequence shown here is derived from an EMBL/GenBank/DDBJ whole genome shotgun (WGS) entry which is preliminary data.</text>
</comment>
<dbReference type="PANTHER" id="PTHR46566">
    <property type="entry name" value="1-PHOSPHOFRUCTOKINASE-RELATED"/>
    <property type="match status" value="1"/>
</dbReference>
<feature type="domain" description="Carbohydrate kinase PfkB" evidence="7">
    <location>
        <begin position="22"/>
        <end position="297"/>
    </location>
</feature>
<dbReference type="GO" id="GO:0005829">
    <property type="term" value="C:cytosol"/>
    <property type="evidence" value="ECO:0007669"/>
    <property type="project" value="TreeGrafter"/>
</dbReference>
<keyword evidence="2 6" id="KW-0808">Transferase</keyword>
<evidence type="ECO:0000256" key="5">
    <source>
        <dbReference type="ARBA" id="ARBA00022840"/>
    </source>
</evidence>
<gene>
    <name evidence="8" type="ORF">AWH69_03675</name>
</gene>
<dbReference type="RefSeq" id="WP_068271580.1">
    <property type="nucleotide sequence ID" value="NZ_LQZG01000001.1"/>
</dbReference>
<name>A0A176QGM7_9MICO</name>
<sequence>MIVTVTPNPALDVTGHVGRVVVGESHRLTRVTARAGGKGVNVAAVASALDVPATAVLAVGPESAATFETDLARRGVAAVLVPSPVPTRRSVAAVDADGEATVLNEEGEAPPSQTWDALVEALALACDGSDALVVSGSVAPGSPDGVVTRLLRTGAAAGCALVADARGEDLLVALETARREGWRLLAKPNLSEARETLGDDALDAAACAAALLDLGAWCAVVSDGARGLVLGVRDGDGVAGWSARLPEPVRGNPTGAGDALTAALAAHLGPREPDWERALRAGVAWSAAAVLRPVAGEVDPADVARLETQAEITRL</sequence>
<dbReference type="GO" id="GO:0008443">
    <property type="term" value="F:phosphofructokinase activity"/>
    <property type="evidence" value="ECO:0007669"/>
    <property type="project" value="TreeGrafter"/>
</dbReference>
<keyword evidence="9" id="KW-1185">Reference proteome</keyword>
<dbReference type="SUPFAM" id="SSF53613">
    <property type="entry name" value="Ribokinase-like"/>
    <property type="match status" value="1"/>
</dbReference>
<reference evidence="8 9" key="1">
    <citation type="submission" date="2016-01" db="EMBL/GenBank/DDBJ databases">
        <title>Janibacter melonis strain CD11_4 genome sequencing and assembly.</title>
        <authorList>
            <person name="Nair G.R."/>
            <person name="Kaur G."/>
            <person name="Chander A.M."/>
            <person name="Mayilraj S."/>
        </authorList>
    </citation>
    <scope>NUCLEOTIDE SEQUENCE [LARGE SCALE GENOMIC DNA]</scope>
    <source>
        <strain evidence="8 9">CD11-4</strain>
    </source>
</reference>
<accession>A0A176QGM7</accession>
<keyword evidence="3" id="KW-0547">Nucleotide-binding</keyword>
<evidence type="ECO:0000256" key="6">
    <source>
        <dbReference type="PIRNR" id="PIRNR000535"/>
    </source>
</evidence>
<keyword evidence="5" id="KW-0067">ATP-binding</keyword>
<evidence type="ECO:0000259" key="7">
    <source>
        <dbReference type="Pfam" id="PF00294"/>
    </source>
</evidence>
<dbReference type="PIRSF" id="PIRSF000535">
    <property type="entry name" value="1PFK/6PFK/LacC"/>
    <property type="match status" value="1"/>
</dbReference>
<comment type="similarity">
    <text evidence="1">Belongs to the carbohydrate kinase PfkB family.</text>
</comment>
<keyword evidence="4" id="KW-0418">Kinase</keyword>
<dbReference type="InterPro" id="IPR017583">
    <property type="entry name" value="Tagatose/fructose_Pkinase"/>
</dbReference>
<dbReference type="Pfam" id="PF00294">
    <property type="entry name" value="PfkB"/>
    <property type="match status" value="1"/>
</dbReference>
<evidence type="ECO:0000256" key="3">
    <source>
        <dbReference type="ARBA" id="ARBA00022741"/>
    </source>
</evidence>
<evidence type="ECO:0000313" key="8">
    <source>
        <dbReference type="EMBL" id="OAB88879.1"/>
    </source>
</evidence>
<evidence type="ECO:0000256" key="2">
    <source>
        <dbReference type="ARBA" id="ARBA00022679"/>
    </source>
</evidence>
<dbReference type="AlphaFoldDB" id="A0A176QGM7"/>
<dbReference type="InterPro" id="IPR029056">
    <property type="entry name" value="Ribokinase-like"/>
</dbReference>
<dbReference type="GO" id="GO:0005524">
    <property type="term" value="F:ATP binding"/>
    <property type="evidence" value="ECO:0007669"/>
    <property type="project" value="UniProtKB-KW"/>
</dbReference>
<dbReference type="Proteomes" id="UP000076976">
    <property type="component" value="Unassembled WGS sequence"/>
</dbReference>